<dbReference type="InterPro" id="IPR026823">
    <property type="entry name" value="cEGF"/>
</dbReference>
<dbReference type="FunFam" id="2.10.25.10:FF:000009">
    <property type="entry name" value="Low-density lipoprotein receptor isoform 1"/>
    <property type="match status" value="2"/>
</dbReference>
<dbReference type="PROSITE" id="PS51233">
    <property type="entry name" value="VWFD"/>
    <property type="match status" value="1"/>
</dbReference>
<keyword evidence="13" id="KW-0675">Receptor</keyword>
<evidence type="ECO:0000256" key="10">
    <source>
        <dbReference type="ARBA" id="ARBA00022989"/>
    </source>
</evidence>
<evidence type="ECO:0000256" key="12">
    <source>
        <dbReference type="ARBA" id="ARBA00023157"/>
    </source>
</evidence>
<feature type="compositionally biased region" description="Basic residues" evidence="16">
    <location>
        <begin position="2077"/>
        <end position="2088"/>
    </location>
</feature>
<dbReference type="Pfam" id="PF06119">
    <property type="entry name" value="NIDO"/>
    <property type="match status" value="1"/>
</dbReference>
<dbReference type="PROSITE" id="PS00010">
    <property type="entry name" value="ASX_HYDROXYL"/>
    <property type="match status" value="14"/>
</dbReference>
<accession>K1PR82</accession>
<dbReference type="SMART" id="SM00179">
    <property type="entry name" value="EGF_CA"/>
    <property type="match status" value="21"/>
</dbReference>
<dbReference type="FunFam" id="2.10.25.10:FF:000038">
    <property type="entry name" value="Fibrillin 2"/>
    <property type="match status" value="8"/>
</dbReference>
<evidence type="ECO:0000256" key="13">
    <source>
        <dbReference type="ARBA" id="ARBA00023170"/>
    </source>
</evidence>
<dbReference type="SMART" id="SM00181">
    <property type="entry name" value="EGF"/>
    <property type="match status" value="27"/>
</dbReference>
<dbReference type="EMBL" id="JH817334">
    <property type="protein sequence ID" value="EKC24108.1"/>
    <property type="molecule type" value="Genomic_DNA"/>
</dbReference>
<keyword evidence="8" id="KW-0677">Repeat</keyword>
<keyword evidence="14" id="KW-0325">Glycoprotein</keyword>
<evidence type="ECO:0000256" key="4">
    <source>
        <dbReference type="ARBA" id="ARBA00022536"/>
    </source>
</evidence>
<dbReference type="SUPFAM" id="SSF57184">
    <property type="entry name" value="Growth factor receptor domain"/>
    <property type="match status" value="6"/>
</dbReference>
<dbReference type="GO" id="GO:0005576">
    <property type="term" value="C:extracellular region"/>
    <property type="evidence" value="ECO:0007669"/>
    <property type="project" value="UniProtKB-SubCell"/>
</dbReference>
<evidence type="ECO:0000256" key="14">
    <source>
        <dbReference type="ARBA" id="ARBA00023180"/>
    </source>
</evidence>
<dbReference type="InParanoid" id="K1PR82"/>
<dbReference type="GO" id="GO:0005509">
    <property type="term" value="F:calcium ion binding"/>
    <property type="evidence" value="ECO:0007669"/>
    <property type="project" value="InterPro"/>
</dbReference>
<keyword evidence="4 15" id="KW-0245">EGF-like domain</keyword>
<dbReference type="InterPro" id="IPR001881">
    <property type="entry name" value="EGF-like_Ca-bd_dom"/>
</dbReference>
<evidence type="ECO:0000256" key="7">
    <source>
        <dbReference type="ARBA" id="ARBA00022729"/>
    </source>
</evidence>
<dbReference type="InterPro" id="IPR000152">
    <property type="entry name" value="EGF-type_Asp/Asn_hydroxyl_site"/>
</dbReference>
<evidence type="ECO:0000256" key="6">
    <source>
        <dbReference type="ARBA" id="ARBA00022692"/>
    </source>
</evidence>
<evidence type="ECO:0000256" key="8">
    <source>
        <dbReference type="ARBA" id="ARBA00022737"/>
    </source>
</evidence>
<sequence length="2088" mass="229575">MNSMLHLQITLVDTFNYGSEASDYSFSGDDVTSQALYPPTQFYIGDGTEGTVDTVYVGSNGIISLVERYNSLSISDMSSSAVSVRKIICPFWTDLTSGNRIYYNTYTRGTWGDSTTLEKGNRIIRSYYGDDFPYFEATWMLKVTWKDMALYSDRRQTVTVQAILITDGFNTFTIFYYIDVNLNTIAGLDISIGYRFRSFYTSNPYSCQSGAFTLSQIPGNRGMLLFNKKHVVWVVWLVLVVELEVRVHYTHLDKTSSRHSVRREIFKISSINDSAWLFGDPHINTLDGHQYTFNGYDEYVLLRINTTDKQFELQARTDLAERANGTTINATIFSAFAARDDTGAFVQVELSRHKDTITLKVTLGVRFLTIEAVVDSKYNGTVTGLMGNFDGDSNNDFVLPNGTILQAEDVISERKIYNNFGQMWAVNEETSIFHYVSGLSHRDHSHPDFVPFFVDEYPEEQRNASRAACGGDSASQACIFDYLATGDKQLALSSGNTDTSNREDLVNIENEPPFIDGDEVIHVEVNKTARIRFNASDDKGFTYRILEQPNVGFTFNNETGVALWTPVDTIATSISVTVVDSDGVSAPAMDIIMIMCSSCSHHGVCNYNRTRDASNSTFRLARCICDQGYTGDDCELDEDACAESPCVHGRTCIDLTATEELRLGRGYNCSDCPTGYADIDNKCQDVNECNDTTVTVCQQTCENTEGSYVCHCFHGYRETGGVCQDINECSEGTSGCEQNCDNSDGAFVCSCVSGFQLQVDNRSCIQTESDLCKRAGLVCQYACDNSSGVYQCICPAGFELAANNENCQDINECERRICSQQCTDTEGSYACSCFPGYQLNADRTTCSQCVAPYYGEGCSRMCQCGAGMDRCDPIRGCVCMPGWTGTNCNQDIDECSANRSICGTDKICHNTQGSFQCECRQGYQKVQDDCRDINECENAGLHNCSSLTSECKNRDGGFSCQCRTGYIQRNVFECEDFDECESNVDGCSQICTNVNGSYDCDCYFGFSLDDDRKTCSKVQDVCLLFPGLNCSYGCKQDPNNQTVGHCFCPEGFILSELDMSSCIDVNECGDSELNKCSLKDTCVNTQGSFNCSCPRGMYLANDERTCTVCDGFSYGWNCETPCECGVGASHCDPELGCQCKGGWAGIKCDADINECTRQNPCNGNIDECANLPCTQLCNNTIGSYHCGCNSGFALVDNSRCIDIDECSLPVKPCDQLCTNTIGGYKCSCHLGYLLNTTTRRDCLAKTECLNATATCSQNCGVLSDGSEYCFCRTGYELESKDNKTCIDCSIWTYGNNCGQQCTCDQEKSVSCNQVNGTCLCKTGWYGNNCDVDVDECAQTSTCPTSSRCVNSPGSYSCECDAGTTMANGECVECRGNTYGLNCQSQCDCHVQNTVACNKKNGSCLCKTGWTGHNCSVDVKECTMTPEICGDNSVCVEEIGSFSCLCNQGFEKSSSRNCSNIDECALAKHTCHQNAVCVDTVGSYSCSCNQGYTGDGHSCSDIDECSSSNVCHPNAMCNNTVGSYICKCNPGYTGDGKNCTNVDECLTQKANCDQNAVCTHTIGSFVCSCKDGFQGNGTFCTDVNECTRPVQPCDTQATCTNTIGSYQCSCNPGFYGNGQTCLENDECTENTHDCHANASCTNTYGHFYCECYPGFFGSGRNCTDVNECKDGSNECHLNATCYNSVGNYTCECDIGFSGNGFHCQECQNMTYGVNCKNQCLCNTSNTRTCNRENGTCMCKDGWTGNTCDEDIPECTNTPQICGPNSRCNEVQGSYQCLCNDGYQMSANLECQNINECNTTRHNCHPNAQCKDTEGHYTCSCKSGFTGNGTYCTGNEEAKYTVKIRFAMAMNQQTLDEQYIQISQNMKSSLTSFYQATITDFQRVVILYLRVGSLIVEHELVTRNTQLDQQKSDITSTMQRLNSGSVKIIYENEEQQITSLELKDPETEQFVNISSASACTIYEAVNPCPKDHQCSETDDSYKLTFGLGVGISVAATIIIAVIVYVYMKRRGNTCMSEPPRDYDNESETSGNSGDSLIHTSVKGMAKRSNTTGISGPFSLPRVTANQINETGARATQFPHHQHYPRSSRWN</sequence>
<dbReference type="PANTHER" id="PTHR24039">
    <property type="entry name" value="FIBRILLIN-RELATED"/>
    <property type="match status" value="1"/>
</dbReference>
<dbReference type="FunFam" id="2.10.25.10:FF:000014">
    <property type="entry name" value="Latent-transforming growth factor beta-binding protein 3"/>
    <property type="match status" value="1"/>
</dbReference>
<dbReference type="InterPro" id="IPR009030">
    <property type="entry name" value="Growth_fac_rcpt_cys_sf"/>
</dbReference>
<dbReference type="Gene3D" id="2.60.40.10">
    <property type="entry name" value="Immunoglobulins"/>
    <property type="match status" value="1"/>
</dbReference>
<dbReference type="InterPro" id="IPR049883">
    <property type="entry name" value="NOTCH1_EGF-like"/>
</dbReference>
<proteinExistence type="predicted"/>
<evidence type="ECO:0000313" key="18">
    <source>
        <dbReference type="EMBL" id="EKC24108.1"/>
    </source>
</evidence>
<evidence type="ECO:0000256" key="5">
    <source>
        <dbReference type="ARBA" id="ARBA00022583"/>
    </source>
</evidence>
<dbReference type="GO" id="GO:0006897">
    <property type="term" value="P:endocytosis"/>
    <property type="evidence" value="ECO:0007669"/>
    <property type="project" value="UniProtKB-KW"/>
</dbReference>
<dbReference type="PROSITE" id="PS00022">
    <property type="entry name" value="EGF_1"/>
    <property type="match status" value="1"/>
</dbReference>
<dbReference type="Pfam" id="PF12662">
    <property type="entry name" value="cEGF"/>
    <property type="match status" value="1"/>
</dbReference>
<dbReference type="Gene3D" id="2.40.155.10">
    <property type="entry name" value="Green fluorescent protein"/>
    <property type="match status" value="1"/>
</dbReference>
<protein>
    <submittedName>
        <fullName evidence="18">Fibrillin-1</fullName>
    </submittedName>
</protein>
<dbReference type="PANTHER" id="PTHR24039:SF28">
    <property type="entry name" value="EGF-LIKE DOMAIN-CONTAINING PROTEIN"/>
    <property type="match status" value="1"/>
</dbReference>
<evidence type="ECO:0000256" key="9">
    <source>
        <dbReference type="ARBA" id="ARBA00022837"/>
    </source>
</evidence>
<dbReference type="InterPro" id="IPR018097">
    <property type="entry name" value="EGF_Ca-bd_CS"/>
</dbReference>
<keyword evidence="5" id="KW-0254">Endocytosis</keyword>
<evidence type="ECO:0000256" key="1">
    <source>
        <dbReference type="ARBA" id="ARBA00004479"/>
    </source>
</evidence>
<evidence type="ECO:0000256" key="15">
    <source>
        <dbReference type="PROSITE-ProRule" id="PRU00076"/>
    </source>
</evidence>
<keyword evidence="9" id="KW-0106">Calcium</keyword>
<dbReference type="Pfam" id="PF07645">
    <property type="entry name" value="EGF_CA"/>
    <property type="match status" value="12"/>
</dbReference>
<dbReference type="InterPro" id="IPR001846">
    <property type="entry name" value="VWF_type-D"/>
</dbReference>
<evidence type="ECO:0000256" key="2">
    <source>
        <dbReference type="ARBA" id="ARBA00004613"/>
    </source>
</evidence>
<keyword evidence="11 17" id="KW-0472">Membrane</keyword>
<evidence type="ECO:0000256" key="17">
    <source>
        <dbReference type="SAM" id="Phobius"/>
    </source>
</evidence>
<feature type="region of interest" description="Disordered" evidence="16">
    <location>
        <begin position="2013"/>
        <end position="2035"/>
    </location>
</feature>
<feature type="compositionally biased region" description="Polar residues" evidence="16">
    <location>
        <begin position="2025"/>
        <end position="2035"/>
    </location>
</feature>
<dbReference type="PROSITE" id="PS01187">
    <property type="entry name" value="EGF_CA"/>
    <property type="match status" value="7"/>
</dbReference>
<dbReference type="PROSITE" id="PS01186">
    <property type="entry name" value="EGF_2"/>
    <property type="match status" value="18"/>
</dbReference>
<reference evidence="18" key="1">
    <citation type="journal article" date="2012" name="Nature">
        <title>The oyster genome reveals stress adaptation and complexity of shell formation.</title>
        <authorList>
            <person name="Zhang G."/>
            <person name="Fang X."/>
            <person name="Guo X."/>
            <person name="Li L."/>
            <person name="Luo R."/>
            <person name="Xu F."/>
            <person name="Yang P."/>
            <person name="Zhang L."/>
            <person name="Wang X."/>
            <person name="Qi H."/>
            <person name="Xiong Z."/>
            <person name="Que H."/>
            <person name="Xie Y."/>
            <person name="Holland P.W."/>
            <person name="Paps J."/>
            <person name="Zhu Y."/>
            <person name="Wu F."/>
            <person name="Chen Y."/>
            <person name="Wang J."/>
            <person name="Peng C."/>
            <person name="Meng J."/>
            <person name="Yang L."/>
            <person name="Liu J."/>
            <person name="Wen B."/>
            <person name="Zhang N."/>
            <person name="Huang Z."/>
            <person name="Zhu Q."/>
            <person name="Feng Y."/>
            <person name="Mount A."/>
            <person name="Hedgecock D."/>
            <person name="Xu Z."/>
            <person name="Liu Y."/>
            <person name="Domazet-Loso T."/>
            <person name="Du Y."/>
            <person name="Sun X."/>
            <person name="Zhang S."/>
            <person name="Liu B."/>
            <person name="Cheng P."/>
            <person name="Jiang X."/>
            <person name="Li J."/>
            <person name="Fan D."/>
            <person name="Wang W."/>
            <person name="Fu W."/>
            <person name="Wang T."/>
            <person name="Wang B."/>
            <person name="Zhang J."/>
            <person name="Peng Z."/>
            <person name="Li Y."/>
            <person name="Li N."/>
            <person name="Wang J."/>
            <person name="Chen M."/>
            <person name="He Y."/>
            <person name="Tan F."/>
            <person name="Song X."/>
            <person name="Zheng Q."/>
            <person name="Huang R."/>
            <person name="Yang H."/>
            <person name="Du X."/>
            <person name="Chen L."/>
            <person name="Yang M."/>
            <person name="Gaffney P.M."/>
            <person name="Wang S."/>
            <person name="Luo L."/>
            <person name="She Z."/>
            <person name="Ming Y."/>
            <person name="Huang W."/>
            <person name="Zhang S."/>
            <person name="Huang B."/>
            <person name="Zhang Y."/>
            <person name="Qu T."/>
            <person name="Ni P."/>
            <person name="Miao G."/>
            <person name="Wang J."/>
            <person name="Wang Q."/>
            <person name="Steinberg C.E."/>
            <person name="Wang H."/>
            <person name="Li N."/>
            <person name="Qian L."/>
            <person name="Zhang G."/>
            <person name="Li Y."/>
            <person name="Yang H."/>
            <person name="Liu X."/>
            <person name="Wang J."/>
            <person name="Yin Y."/>
            <person name="Wang J."/>
        </authorList>
    </citation>
    <scope>NUCLEOTIDE SEQUENCE [LARGE SCALE GENOMIC DNA]</scope>
    <source>
        <strain evidence="18">05x7-T-G4-1.051#20</strain>
    </source>
</reference>
<dbReference type="InterPro" id="IPR024731">
    <property type="entry name" value="NELL2-like_EGF"/>
</dbReference>
<keyword evidence="10 17" id="KW-1133">Transmembrane helix</keyword>
<keyword evidence="3" id="KW-0964">Secreted</keyword>
<evidence type="ECO:0000256" key="16">
    <source>
        <dbReference type="SAM" id="MobiDB-lite"/>
    </source>
</evidence>
<dbReference type="GO" id="GO:0071944">
    <property type="term" value="C:cell periphery"/>
    <property type="evidence" value="ECO:0007669"/>
    <property type="project" value="UniProtKB-ARBA"/>
</dbReference>
<keyword evidence="6 17" id="KW-0812">Transmembrane</keyword>
<dbReference type="SUPFAM" id="SSF57196">
    <property type="entry name" value="EGF/Laminin"/>
    <property type="match status" value="6"/>
</dbReference>
<gene>
    <name evidence="18" type="ORF">CGI_10016652</name>
</gene>
<organism evidence="18">
    <name type="scientific">Magallana gigas</name>
    <name type="common">Pacific oyster</name>
    <name type="synonym">Crassostrea gigas</name>
    <dbReference type="NCBI Taxonomy" id="29159"/>
    <lineage>
        <taxon>Eukaryota</taxon>
        <taxon>Metazoa</taxon>
        <taxon>Spiralia</taxon>
        <taxon>Lophotrochozoa</taxon>
        <taxon>Mollusca</taxon>
        <taxon>Bivalvia</taxon>
        <taxon>Autobranchia</taxon>
        <taxon>Pteriomorphia</taxon>
        <taxon>Ostreida</taxon>
        <taxon>Ostreoidea</taxon>
        <taxon>Ostreidae</taxon>
        <taxon>Magallana</taxon>
    </lineage>
</organism>
<dbReference type="SMART" id="SM00539">
    <property type="entry name" value="NIDO"/>
    <property type="match status" value="1"/>
</dbReference>
<dbReference type="Pfam" id="PF12947">
    <property type="entry name" value="EGF_3"/>
    <property type="match status" value="6"/>
</dbReference>
<dbReference type="Gene3D" id="2.10.25.10">
    <property type="entry name" value="Laminin"/>
    <property type="match status" value="20"/>
</dbReference>
<dbReference type="CDD" id="cd00054">
    <property type="entry name" value="EGF_CA"/>
    <property type="match status" value="11"/>
</dbReference>
<evidence type="ECO:0000256" key="3">
    <source>
        <dbReference type="ARBA" id="ARBA00022525"/>
    </source>
</evidence>
<keyword evidence="12 15" id="KW-1015">Disulfide bond</keyword>
<dbReference type="PROSITE" id="PS50026">
    <property type="entry name" value="EGF_3"/>
    <property type="match status" value="16"/>
</dbReference>
<evidence type="ECO:0000256" key="11">
    <source>
        <dbReference type="ARBA" id="ARBA00023136"/>
    </source>
</evidence>
<dbReference type="InterPro" id="IPR013783">
    <property type="entry name" value="Ig-like_fold"/>
</dbReference>
<feature type="transmembrane region" description="Helical" evidence="17">
    <location>
        <begin position="1981"/>
        <end position="2004"/>
    </location>
</feature>
<name>K1PR82_MAGGI</name>
<dbReference type="HOGENOM" id="CLU_239397_0_0_1"/>
<dbReference type="InterPro" id="IPR003886">
    <property type="entry name" value="NIDO_dom"/>
</dbReference>
<dbReference type="InterPro" id="IPR000742">
    <property type="entry name" value="EGF"/>
</dbReference>
<dbReference type="PRINTS" id="PR00011">
    <property type="entry name" value="EGFLAMININ"/>
</dbReference>
<dbReference type="GO" id="GO:0007160">
    <property type="term" value="P:cell-matrix adhesion"/>
    <property type="evidence" value="ECO:0007669"/>
    <property type="project" value="InterPro"/>
</dbReference>
<dbReference type="GO" id="GO:0016020">
    <property type="term" value="C:membrane"/>
    <property type="evidence" value="ECO:0007669"/>
    <property type="project" value="UniProtKB-SubCell"/>
</dbReference>
<feature type="disulfide bond" evidence="15">
    <location>
        <begin position="625"/>
        <end position="634"/>
    </location>
</feature>
<comment type="caution">
    <text evidence="15">Lacks conserved residue(s) required for the propagation of feature annotation.</text>
</comment>
<feature type="region of interest" description="Disordered" evidence="16">
    <location>
        <begin position="2069"/>
        <end position="2088"/>
    </location>
</feature>
<dbReference type="InterPro" id="IPR009017">
    <property type="entry name" value="GFP"/>
</dbReference>
<keyword evidence="7" id="KW-0732">Signal</keyword>
<comment type="subcellular location">
    <subcellularLocation>
        <location evidence="1">Membrane</location>
        <topology evidence="1">Single-pass type I membrane protein</topology>
    </subcellularLocation>
    <subcellularLocation>
        <location evidence="2">Secreted</location>
    </subcellularLocation>
</comment>